<sequence length="72" mass="8203">MHRQCRVAHVGLFFVANLVRTIGVVTTGRLPDRRVAATCCSSCGFCRYTHWSITWAHKAEENHTNQVEVQFV</sequence>
<name>A0A8T0HVV0_CERPU</name>
<keyword evidence="3" id="KW-1185">Reference proteome</keyword>
<evidence type="ECO:0000313" key="2">
    <source>
        <dbReference type="EMBL" id="KAG0574839.1"/>
    </source>
</evidence>
<organism evidence="2 3">
    <name type="scientific">Ceratodon purpureus</name>
    <name type="common">Fire moss</name>
    <name type="synonym">Dicranum purpureum</name>
    <dbReference type="NCBI Taxonomy" id="3225"/>
    <lineage>
        <taxon>Eukaryota</taxon>
        <taxon>Viridiplantae</taxon>
        <taxon>Streptophyta</taxon>
        <taxon>Embryophyta</taxon>
        <taxon>Bryophyta</taxon>
        <taxon>Bryophytina</taxon>
        <taxon>Bryopsida</taxon>
        <taxon>Dicranidae</taxon>
        <taxon>Pseudoditrichales</taxon>
        <taxon>Ditrichaceae</taxon>
        <taxon>Ceratodon</taxon>
    </lineage>
</organism>
<accession>A0A8T0HVV0</accession>
<feature type="chain" id="PRO_5035857121" description="Secreted protein" evidence="1">
    <location>
        <begin position="24"/>
        <end position="72"/>
    </location>
</feature>
<comment type="caution">
    <text evidence="2">The sequence shown here is derived from an EMBL/GenBank/DDBJ whole genome shotgun (WGS) entry which is preliminary data.</text>
</comment>
<dbReference type="AlphaFoldDB" id="A0A8T0HVV0"/>
<feature type="signal peptide" evidence="1">
    <location>
        <begin position="1"/>
        <end position="23"/>
    </location>
</feature>
<keyword evidence="1" id="KW-0732">Signal</keyword>
<dbReference type="EMBL" id="CM026426">
    <property type="protein sequence ID" value="KAG0574839.1"/>
    <property type="molecule type" value="Genomic_DNA"/>
</dbReference>
<protein>
    <recommendedName>
        <fullName evidence="4">Secreted protein</fullName>
    </recommendedName>
</protein>
<gene>
    <name evidence="2" type="ORF">KC19_VG295700</name>
</gene>
<proteinExistence type="predicted"/>
<evidence type="ECO:0000256" key="1">
    <source>
        <dbReference type="SAM" id="SignalP"/>
    </source>
</evidence>
<reference evidence="2" key="1">
    <citation type="submission" date="2020-06" db="EMBL/GenBank/DDBJ databases">
        <title>WGS assembly of Ceratodon purpureus strain R40.</title>
        <authorList>
            <person name="Carey S.B."/>
            <person name="Jenkins J."/>
            <person name="Shu S."/>
            <person name="Lovell J.T."/>
            <person name="Sreedasyam A."/>
            <person name="Maumus F."/>
            <person name="Tiley G.P."/>
            <person name="Fernandez-Pozo N."/>
            <person name="Barry K."/>
            <person name="Chen C."/>
            <person name="Wang M."/>
            <person name="Lipzen A."/>
            <person name="Daum C."/>
            <person name="Saski C.A."/>
            <person name="Payton A.C."/>
            <person name="Mcbreen J.C."/>
            <person name="Conrad R.E."/>
            <person name="Kollar L.M."/>
            <person name="Olsson S."/>
            <person name="Huttunen S."/>
            <person name="Landis J.B."/>
            <person name="Wickett N.J."/>
            <person name="Johnson M.G."/>
            <person name="Rensing S.A."/>
            <person name="Grimwood J."/>
            <person name="Schmutz J."/>
            <person name="Mcdaniel S.F."/>
        </authorList>
    </citation>
    <scope>NUCLEOTIDE SEQUENCE</scope>
    <source>
        <strain evidence="2">R40</strain>
    </source>
</reference>
<evidence type="ECO:0008006" key="4">
    <source>
        <dbReference type="Google" id="ProtNLM"/>
    </source>
</evidence>
<dbReference type="Proteomes" id="UP000822688">
    <property type="component" value="Chromosome V"/>
</dbReference>
<evidence type="ECO:0000313" key="3">
    <source>
        <dbReference type="Proteomes" id="UP000822688"/>
    </source>
</evidence>